<sequence>MPSSRWQEQNLIDEEALTLKKICFGLKNYLHGCPKEYENFFQDCAKISLFLQDTDAVLNQLRTLNTLLVAEANKRGVPFSDDDNVDALKHHKVLRSVLEHELHKIGFAPNLGKALDVLELSTFKKIFSKGLLLKDPGAGLEHGEFTHPIQWLLIGLQQKDTPFLTLPILKIFNTFGHGDNYLLIWSVVVDLLKEACYDARSPERLHRMILNSDDPDLELLKILCHSRIKKRVMNLQSTFFSEKKLYPNKEYIPSDDKNLLYPLNN</sequence>
<evidence type="ECO:0000313" key="2">
    <source>
        <dbReference type="EMBL" id="STY31464.1"/>
    </source>
</evidence>
<dbReference type="Pfam" id="PF18686">
    <property type="entry name" value="DUF5636"/>
    <property type="match status" value="1"/>
</dbReference>
<accession>A0A378LWG6</accession>
<evidence type="ECO:0000313" key="3">
    <source>
        <dbReference type="Proteomes" id="UP000255297"/>
    </source>
</evidence>
<dbReference type="InterPro" id="IPR040708">
    <property type="entry name" value="DUF5636"/>
</dbReference>
<name>A0A378LWG6_9GAMM</name>
<dbReference type="AlphaFoldDB" id="A0A378LWG6"/>
<proteinExistence type="predicted"/>
<dbReference type="OrthoDB" id="5647528at2"/>
<dbReference type="EMBL" id="UGPB01000001">
    <property type="protein sequence ID" value="STY31464.1"/>
    <property type="molecule type" value="Genomic_DNA"/>
</dbReference>
<feature type="domain" description="DUF5636" evidence="1">
    <location>
        <begin position="38"/>
        <end position="220"/>
    </location>
</feature>
<gene>
    <name evidence="2" type="ORF">NCTC11532_02910</name>
</gene>
<reference evidence="2 3" key="1">
    <citation type="submission" date="2018-06" db="EMBL/GenBank/DDBJ databases">
        <authorList>
            <consortium name="Pathogen Informatics"/>
            <person name="Doyle S."/>
        </authorList>
    </citation>
    <scope>NUCLEOTIDE SEQUENCE [LARGE SCALE GENOMIC DNA]</scope>
    <source>
        <strain evidence="2 3">NCTC11532</strain>
    </source>
</reference>
<organism evidence="2 3">
    <name type="scientific">Legionella wadsworthii</name>
    <dbReference type="NCBI Taxonomy" id="28088"/>
    <lineage>
        <taxon>Bacteria</taxon>
        <taxon>Pseudomonadati</taxon>
        <taxon>Pseudomonadota</taxon>
        <taxon>Gammaproteobacteria</taxon>
        <taxon>Legionellales</taxon>
        <taxon>Legionellaceae</taxon>
        <taxon>Legionella</taxon>
    </lineage>
</organism>
<dbReference type="Proteomes" id="UP000255297">
    <property type="component" value="Unassembled WGS sequence"/>
</dbReference>
<dbReference type="RefSeq" id="WP_031566459.1">
    <property type="nucleotide sequence ID" value="NZ_CAAAIS010000006.1"/>
</dbReference>
<evidence type="ECO:0000259" key="1">
    <source>
        <dbReference type="Pfam" id="PF18686"/>
    </source>
</evidence>
<keyword evidence="3" id="KW-1185">Reference proteome</keyword>
<protein>
    <recommendedName>
        <fullName evidence="1">DUF5636 domain-containing protein</fullName>
    </recommendedName>
</protein>